<feature type="compositionally biased region" description="Polar residues" evidence="1">
    <location>
        <begin position="44"/>
        <end position="54"/>
    </location>
</feature>
<feature type="compositionally biased region" description="Basic and acidic residues" evidence="1">
    <location>
        <begin position="88"/>
        <end position="101"/>
    </location>
</feature>
<sequence>MYELTPQILPPSLLPLLLLLLLPKQNERYKGIAKENNGGERRTPVSSPTKHAHITTTRRYQTITALFHLNIQCDTMLRSPDNMTVTDGSDKEGTNIRMDEY</sequence>
<keyword evidence="3" id="KW-1185">Reference proteome</keyword>
<dbReference type="AlphaFoldDB" id="A0A1I7VLW8"/>
<name>A0A1I7VLW8_LOALO</name>
<feature type="compositionally biased region" description="Basic and acidic residues" evidence="1">
    <location>
        <begin position="32"/>
        <end position="43"/>
    </location>
</feature>
<keyword evidence="2" id="KW-0732">Signal</keyword>
<feature type="region of interest" description="Disordered" evidence="1">
    <location>
        <begin position="78"/>
        <end position="101"/>
    </location>
</feature>
<proteinExistence type="predicted"/>
<accession>A0A1I7VLW8</accession>
<evidence type="ECO:0000313" key="3">
    <source>
        <dbReference type="Proteomes" id="UP000095285"/>
    </source>
</evidence>
<reference evidence="4" key="2">
    <citation type="submission" date="2016-11" db="UniProtKB">
        <authorList>
            <consortium name="WormBaseParasite"/>
        </authorList>
    </citation>
    <scope>IDENTIFICATION</scope>
</reference>
<evidence type="ECO:0000256" key="2">
    <source>
        <dbReference type="SAM" id="SignalP"/>
    </source>
</evidence>
<feature type="signal peptide" evidence="2">
    <location>
        <begin position="1"/>
        <end position="28"/>
    </location>
</feature>
<feature type="chain" id="PRO_5009310218" evidence="2">
    <location>
        <begin position="29"/>
        <end position="101"/>
    </location>
</feature>
<evidence type="ECO:0000256" key="1">
    <source>
        <dbReference type="SAM" id="MobiDB-lite"/>
    </source>
</evidence>
<reference evidence="3" key="1">
    <citation type="submission" date="2012-04" db="EMBL/GenBank/DDBJ databases">
        <title>The Genome Sequence of Loa loa.</title>
        <authorList>
            <consortium name="The Broad Institute Genome Sequencing Platform"/>
            <consortium name="Broad Institute Genome Sequencing Center for Infectious Disease"/>
            <person name="Nutman T.B."/>
            <person name="Fink D.L."/>
            <person name="Russ C."/>
            <person name="Young S."/>
            <person name="Zeng Q."/>
            <person name="Gargeya S."/>
            <person name="Alvarado L."/>
            <person name="Berlin A."/>
            <person name="Chapman S.B."/>
            <person name="Chen Z."/>
            <person name="Freedman E."/>
            <person name="Gellesch M."/>
            <person name="Goldberg J."/>
            <person name="Griggs A."/>
            <person name="Gujja S."/>
            <person name="Heilman E.R."/>
            <person name="Heiman D."/>
            <person name="Howarth C."/>
            <person name="Mehta T."/>
            <person name="Neiman D."/>
            <person name="Pearson M."/>
            <person name="Roberts A."/>
            <person name="Saif S."/>
            <person name="Shea T."/>
            <person name="Shenoy N."/>
            <person name="Sisk P."/>
            <person name="Stolte C."/>
            <person name="Sykes S."/>
            <person name="White J."/>
            <person name="Yandava C."/>
            <person name="Haas B."/>
            <person name="Henn M.R."/>
            <person name="Nusbaum C."/>
            <person name="Birren B."/>
        </authorList>
    </citation>
    <scope>NUCLEOTIDE SEQUENCE [LARGE SCALE GENOMIC DNA]</scope>
</reference>
<feature type="region of interest" description="Disordered" evidence="1">
    <location>
        <begin position="32"/>
        <end position="54"/>
    </location>
</feature>
<dbReference type="Proteomes" id="UP000095285">
    <property type="component" value="Unassembled WGS sequence"/>
</dbReference>
<evidence type="ECO:0000313" key="4">
    <source>
        <dbReference type="WBParaSite" id="EN70_4019"/>
    </source>
</evidence>
<dbReference type="WBParaSite" id="EN70_4019">
    <property type="protein sequence ID" value="EN70_4019"/>
    <property type="gene ID" value="EN70_4019"/>
</dbReference>
<protein>
    <submittedName>
        <fullName evidence="4">Secreted protein</fullName>
    </submittedName>
</protein>
<organism evidence="3 4">
    <name type="scientific">Loa loa</name>
    <name type="common">Eye worm</name>
    <name type="synonym">Filaria loa</name>
    <dbReference type="NCBI Taxonomy" id="7209"/>
    <lineage>
        <taxon>Eukaryota</taxon>
        <taxon>Metazoa</taxon>
        <taxon>Ecdysozoa</taxon>
        <taxon>Nematoda</taxon>
        <taxon>Chromadorea</taxon>
        <taxon>Rhabditida</taxon>
        <taxon>Spirurina</taxon>
        <taxon>Spiruromorpha</taxon>
        <taxon>Filarioidea</taxon>
        <taxon>Onchocercidae</taxon>
        <taxon>Loa</taxon>
    </lineage>
</organism>